<evidence type="ECO:0000313" key="2">
    <source>
        <dbReference type="Proteomes" id="UP000664859"/>
    </source>
</evidence>
<reference evidence="1" key="1">
    <citation type="submission" date="2021-02" db="EMBL/GenBank/DDBJ databases">
        <title>First Annotated Genome of the Yellow-green Alga Tribonema minus.</title>
        <authorList>
            <person name="Mahan K.M."/>
        </authorList>
    </citation>
    <scope>NUCLEOTIDE SEQUENCE</scope>
    <source>
        <strain evidence="1">UTEX B ZZ1240</strain>
    </source>
</reference>
<organism evidence="1 2">
    <name type="scientific">Tribonema minus</name>
    <dbReference type="NCBI Taxonomy" id="303371"/>
    <lineage>
        <taxon>Eukaryota</taxon>
        <taxon>Sar</taxon>
        <taxon>Stramenopiles</taxon>
        <taxon>Ochrophyta</taxon>
        <taxon>PX clade</taxon>
        <taxon>Xanthophyceae</taxon>
        <taxon>Tribonematales</taxon>
        <taxon>Tribonemataceae</taxon>
        <taxon>Tribonema</taxon>
    </lineage>
</organism>
<sequence length="221" mass="24480">MPQRTACACKAAQHCSAAPRFHGELPVECNRSGRMMCRRDASGGQKVCCLRWELCAFAVSLSSVLCQAPALTHVAAHGQRRGNESQPERAGGGGQAARITCTPRFVATATPPCAALARRLHARSLLLHKSTNDVAQASTLHAYHHAWWTTVGSRMAACQRAGRSWWLRRRRRRRSSSTSRRRDHSKRACAAAFARPYHNCSATTVVRHVVWRCMSGILKLR</sequence>
<comment type="caution">
    <text evidence="1">The sequence shown here is derived from an EMBL/GenBank/DDBJ whole genome shotgun (WGS) entry which is preliminary data.</text>
</comment>
<dbReference type="EMBL" id="JAFCMP010000014">
    <property type="protein sequence ID" value="KAG5191799.1"/>
    <property type="molecule type" value="Genomic_DNA"/>
</dbReference>
<evidence type="ECO:0000313" key="1">
    <source>
        <dbReference type="EMBL" id="KAG5191799.1"/>
    </source>
</evidence>
<proteinExistence type="predicted"/>
<accession>A0A836CNG2</accession>
<keyword evidence="2" id="KW-1185">Reference proteome</keyword>
<protein>
    <submittedName>
        <fullName evidence="1">Uncharacterized protein</fullName>
    </submittedName>
</protein>
<gene>
    <name evidence="1" type="ORF">JKP88DRAFT_230740</name>
</gene>
<dbReference type="Proteomes" id="UP000664859">
    <property type="component" value="Unassembled WGS sequence"/>
</dbReference>
<dbReference type="AlphaFoldDB" id="A0A836CNG2"/>
<name>A0A836CNG2_9STRA</name>